<keyword evidence="1" id="KW-1133">Transmembrane helix</keyword>
<proteinExistence type="predicted"/>
<reference evidence="3 4" key="1">
    <citation type="submission" date="2019-05" db="EMBL/GenBank/DDBJ databases">
        <authorList>
            <consortium name="Science for Life Laboratories"/>
        </authorList>
    </citation>
    <scope>NUCLEOTIDE SEQUENCE [LARGE SCALE GENOMIC DNA]</scope>
    <source>
        <strain evidence="3">Soil9</strain>
    </source>
</reference>
<organism evidence="3 4">
    <name type="scientific">Gemmata massiliana</name>
    <dbReference type="NCBI Taxonomy" id="1210884"/>
    <lineage>
        <taxon>Bacteria</taxon>
        <taxon>Pseudomonadati</taxon>
        <taxon>Planctomycetota</taxon>
        <taxon>Planctomycetia</taxon>
        <taxon>Gemmatales</taxon>
        <taxon>Gemmataceae</taxon>
        <taxon>Gemmata</taxon>
    </lineage>
</organism>
<dbReference type="InterPro" id="IPR027558">
    <property type="entry name" value="Pre_pil_HX9DG_C"/>
</dbReference>
<name>A0A6P2CYU4_9BACT</name>
<dbReference type="NCBIfam" id="TIGR02532">
    <property type="entry name" value="IV_pilin_GFxxxE"/>
    <property type="match status" value="1"/>
</dbReference>
<dbReference type="RefSeq" id="WP_162668657.1">
    <property type="nucleotide sequence ID" value="NZ_LR593886.1"/>
</dbReference>
<feature type="transmembrane region" description="Helical" evidence="1">
    <location>
        <begin position="6"/>
        <end position="30"/>
    </location>
</feature>
<evidence type="ECO:0000313" key="4">
    <source>
        <dbReference type="Proteomes" id="UP000464178"/>
    </source>
</evidence>
<dbReference type="EMBL" id="LR593886">
    <property type="protein sequence ID" value="VTR94033.1"/>
    <property type="molecule type" value="Genomic_DNA"/>
</dbReference>
<keyword evidence="1" id="KW-0812">Transmembrane</keyword>
<keyword evidence="4" id="KW-1185">Reference proteome</keyword>
<dbReference type="InterPro" id="IPR045584">
    <property type="entry name" value="Pilin-like"/>
</dbReference>
<dbReference type="NCBIfam" id="TIGR04294">
    <property type="entry name" value="pre_pil_HX9DG"/>
    <property type="match status" value="1"/>
</dbReference>
<dbReference type="Pfam" id="PF07963">
    <property type="entry name" value="N_methyl"/>
    <property type="match status" value="1"/>
</dbReference>
<dbReference type="InterPro" id="IPR012902">
    <property type="entry name" value="N_methyl_site"/>
</dbReference>
<evidence type="ECO:0000256" key="1">
    <source>
        <dbReference type="SAM" id="Phobius"/>
    </source>
</evidence>
<dbReference type="InterPro" id="IPR011453">
    <property type="entry name" value="DUF1559"/>
</dbReference>
<accession>A0A6P2CYU4</accession>
<dbReference type="SUPFAM" id="SSF54523">
    <property type="entry name" value="Pili subunits"/>
    <property type="match status" value="1"/>
</dbReference>
<dbReference type="AlphaFoldDB" id="A0A6P2CYU4"/>
<dbReference type="Gene3D" id="3.30.700.10">
    <property type="entry name" value="Glycoprotein, Type 4 Pilin"/>
    <property type="match status" value="1"/>
</dbReference>
<dbReference type="Pfam" id="PF07596">
    <property type="entry name" value="SBP_bac_10"/>
    <property type="match status" value="1"/>
</dbReference>
<dbReference type="PANTHER" id="PTHR30093:SF2">
    <property type="entry name" value="TYPE II SECRETION SYSTEM PROTEIN H"/>
    <property type="match status" value="1"/>
</dbReference>
<dbReference type="KEGG" id="gms:SOIL9_36810"/>
<gene>
    <name evidence="3" type="ORF">SOIL9_36810</name>
</gene>
<sequence length="303" mass="33439">MLKRRAFTLIELLVVIAIISILIGMLLPAVQKAREAAARMACSNNLKQIGLAMHMHHNSFERLPPSRVYPILVIVPPVQPDNLVHEGGATWAVFILPNLEEENFYRKWALGNTYYDQSPDARQYNVKGYFCPSRRSSKDGLSVFGDTPQIIPTKGYPHFPGGLSDYAVVLDPNGADTPSQSNPTLNGSFQRETGFRFVDFSDGLTNTLLVGEKQVAKSKHGVGWTDCSTYNGNYGQCSSRAASRLYPLTTNPNDTGWKFGSRHAGVVQFCFADGGVRALPESINPTILELLTTRNDGQVIPEY</sequence>
<evidence type="ECO:0000313" key="3">
    <source>
        <dbReference type="EMBL" id="VTR94033.1"/>
    </source>
</evidence>
<evidence type="ECO:0000259" key="2">
    <source>
        <dbReference type="Pfam" id="PF07596"/>
    </source>
</evidence>
<dbReference type="PANTHER" id="PTHR30093">
    <property type="entry name" value="GENERAL SECRETION PATHWAY PROTEIN G"/>
    <property type="match status" value="1"/>
</dbReference>
<feature type="domain" description="DUF1559" evidence="2">
    <location>
        <begin position="31"/>
        <end position="285"/>
    </location>
</feature>
<keyword evidence="1" id="KW-0472">Membrane</keyword>
<protein>
    <recommendedName>
        <fullName evidence="2">DUF1559 domain-containing protein</fullName>
    </recommendedName>
</protein>
<dbReference type="Proteomes" id="UP000464178">
    <property type="component" value="Chromosome"/>
</dbReference>